<dbReference type="PANTHER" id="PTHR44042:SF54">
    <property type="entry name" value="MYB-LIKE DNA-BINDING DOMAIN, SHAQKYF CLASS PROTEIN"/>
    <property type="match status" value="1"/>
</dbReference>
<dbReference type="PROSITE" id="PS50090">
    <property type="entry name" value="MYB_LIKE"/>
    <property type="match status" value="1"/>
</dbReference>
<evidence type="ECO:0000256" key="4">
    <source>
        <dbReference type="ARBA" id="ARBA00023242"/>
    </source>
</evidence>
<feature type="domain" description="SANT" evidence="7">
    <location>
        <begin position="73"/>
        <end position="125"/>
    </location>
</feature>
<dbReference type="InterPro" id="IPR001005">
    <property type="entry name" value="SANT/Myb"/>
</dbReference>
<keyword evidence="4" id="KW-0539">Nucleus</keyword>
<dbReference type="GO" id="GO:0005634">
    <property type="term" value="C:nucleus"/>
    <property type="evidence" value="ECO:0007669"/>
    <property type="project" value="UniProtKB-SubCell"/>
</dbReference>
<reference evidence="9" key="2">
    <citation type="submission" date="2021-03" db="UniProtKB">
        <authorList>
            <consortium name="EnsemblPlants"/>
        </authorList>
    </citation>
    <scope>IDENTIFICATION</scope>
</reference>
<keyword evidence="2" id="KW-0805">Transcription regulation</keyword>
<proteinExistence type="predicted"/>
<dbReference type="PROSITE" id="PS51293">
    <property type="entry name" value="SANT"/>
    <property type="match status" value="1"/>
</dbReference>
<dbReference type="Gene3D" id="1.10.10.60">
    <property type="entry name" value="Homeodomain-like"/>
    <property type="match status" value="2"/>
</dbReference>
<feature type="compositionally biased region" description="Polar residues" evidence="5">
    <location>
        <begin position="160"/>
        <end position="170"/>
    </location>
</feature>
<name>A0A803KXG6_CHEQI</name>
<dbReference type="AlphaFoldDB" id="A0A803KXG6"/>
<protein>
    <submittedName>
        <fullName evidence="9">Uncharacterized protein</fullName>
    </submittedName>
</protein>
<evidence type="ECO:0000313" key="9">
    <source>
        <dbReference type="EnsemblPlants" id="AUR62003725-RA:cds"/>
    </source>
</evidence>
<keyword evidence="10" id="KW-1185">Reference proteome</keyword>
<feature type="domain" description="Myb-like" evidence="6">
    <location>
        <begin position="65"/>
        <end position="117"/>
    </location>
</feature>
<dbReference type="Gramene" id="AUR62003725-RA">
    <property type="protein sequence ID" value="AUR62003725-RA:cds"/>
    <property type="gene ID" value="AUR62003725"/>
</dbReference>
<evidence type="ECO:0000259" key="8">
    <source>
        <dbReference type="PROSITE" id="PS51294"/>
    </source>
</evidence>
<evidence type="ECO:0000256" key="2">
    <source>
        <dbReference type="ARBA" id="ARBA00023015"/>
    </source>
</evidence>
<dbReference type="Pfam" id="PF00249">
    <property type="entry name" value="Myb_DNA-binding"/>
    <property type="match status" value="1"/>
</dbReference>
<keyword evidence="3" id="KW-0804">Transcription</keyword>
<sequence length="231" mass="26152">MFENALAELDVTSPDFYEKIMAIMPWKSLEQIKSHYGKLVADTAMIEQDETGGFGGDDNGAKVDRKPCRGAPWTKKEHRAFLEGLDMFGKGEWKSIAEIYVPTKTASQVASHGQKYYRRLKCRTPVEKRRSSIHDIRIVNSSIVETAPRQPTRHSVIQRIPQSDNRNNNNKQDDVVVGQHDSSNADPATALNSINNINSQIVVEDSLDDLDYDNLFADYDEIISDYNDIFI</sequence>
<dbReference type="SMART" id="SM00717">
    <property type="entry name" value="SANT"/>
    <property type="match status" value="1"/>
</dbReference>
<dbReference type="InterPro" id="IPR017884">
    <property type="entry name" value="SANT_dom"/>
</dbReference>
<evidence type="ECO:0000313" key="10">
    <source>
        <dbReference type="Proteomes" id="UP000596660"/>
    </source>
</evidence>
<dbReference type="InterPro" id="IPR009057">
    <property type="entry name" value="Homeodomain-like_sf"/>
</dbReference>
<dbReference type="GO" id="GO:0003677">
    <property type="term" value="F:DNA binding"/>
    <property type="evidence" value="ECO:0007669"/>
    <property type="project" value="InterPro"/>
</dbReference>
<evidence type="ECO:0000259" key="6">
    <source>
        <dbReference type="PROSITE" id="PS50090"/>
    </source>
</evidence>
<organism evidence="9 10">
    <name type="scientific">Chenopodium quinoa</name>
    <name type="common">Quinoa</name>
    <dbReference type="NCBI Taxonomy" id="63459"/>
    <lineage>
        <taxon>Eukaryota</taxon>
        <taxon>Viridiplantae</taxon>
        <taxon>Streptophyta</taxon>
        <taxon>Embryophyta</taxon>
        <taxon>Tracheophyta</taxon>
        <taxon>Spermatophyta</taxon>
        <taxon>Magnoliopsida</taxon>
        <taxon>eudicotyledons</taxon>
        <taxon>Gunneridae</taxon>
        <taxon>Pentapetalae</taxon>
        <taxon>Caryophyllales</taxon>
        <taxon>Chenopodiaceae</taxon>
        <taxon>Chenopodioideae</taxon>
        <taxon>Atripliceae</taxon>
        <taxon>Chenopodium</taxon>
    </lineage>
</organism>
<dbReference type="SUPFAM" id="SSF46689">
    <property type="entry name" value="Homeodomain-like"/>
    <property type="match status" value="1"/>
</dbReference>
<evidence type="ECO:0000259" key="7">
    <source>
        <dbReference type="PROSITE" id="PS51293"/>
    </source>
</evidence>
<feature type="domain" description="HTH myb-type" evidence="8">
    <location>
        <begin position="65"/>
        <end position="121"/>
    </location>
</feature>
<comment type="subcellular location">
    <subcellularLocation>
        <location evidence="1">Nucleus</location>
    </subcellularLocation>
</comment>
<dbReference type="EnsemblPlants" id="AUR62003725-RA">
    <property type="protein sequence ID" value="AUR62003725-RA:cds"/>
    <property type="gene ID" value="AUR62003725"/>
</dbReference>
<dbReference type="NCBIfam" id="TIGR01557">
    <property type="entry name" value="myb_SHAQKYF"/>
    <property type="match status" value="1"/>
</dbReference>
<accession>A0A803KXG6</accession>
<reference evidence="9" key="1">
    <citation type="journal article" date="2017" name="Nature">
        <title>The genome of Chenopodium quinoa.</title>
        <authorList>
            <person name="Jarvis D.E."/>
            <person name="Ho Y.S."/>
            <person name="Lightfoot D.J."/>
            <person name="Schmoeckel S.M."/>
            <person name="Li B."/>
            <person name="Borm T.J.A."/>
            <person name="Ohyanagi H."/>
            <person name="Mineta K."/>
            <person name="Michell C.T."/>
            <person name="Saber N."/>
            <person name="Kharbatia N.M."/>
            <person name="Rupper R.R."/>
            <person name="Sharp A.R."/>
            <person name="Dally N."/>
            <person name="Boughton B.A."/>
            <person name="Woo Y.H."/>
            <person name="Gao G."/>
            <person name="Schijlen E.G.W.M."/>
            <person name="Guo X."/>
            <person name="Momin A.A."/>
            <person name="Negrao S."/>
            <person name="Al-Babili S."/>
            <person name="Gehring C."/>
            <person name="Roessner U."/>
            <person name="Jung C."/>
            <person name="Murphy K."/>
            <person name="Arold S.T."/>
            <person name="Gojobori T."/>
            <person name="van der Linden C.G."/>
            <person name="van Loo E.N."/>
            <person name="Jellen E.N."/>
            <person name="Maughan P.J."/>
            <person name="Tester M."/>
        </authorList>
    </citation>
    <scope>NUCLEOTIDE SEQUENCE [LARGE SCALE GENOMIC DNA]</scope>
    <source>
        <strain evidence="9">cv. PI 614886</strain>
    </source>
</reference>
<dbReference type="Proteomes" id="UP000596660">
    <property type="component" value="Unplaced"/>
</dbReference>
<dbReference type="CDD" id="cd00167">
    <property type="entry name" value="SANT"/>
    <property type="match status" value="1"/>
</dbReference>
<dbReference type="PROSITE" id="PS51294">
    <property type="entry name" value="HTH_MYB"/>
    <property type="match status" value="1"/>
</dbReference>
<evidence type="ECO:0000256" key="5">
    <source>
        <dbReference type="SAM" id="MobiDB-lite"/>
    </source>
</evidence>
<feature type="region of interest" description="Disordered" evidence="5">
    <location>
        <begin position="147"/>
        <end position="191"/>
    </location>
</feature>
<evidence type="ECO:0000256" key="3">
    <source>
        <dbReference type="ARBA" id="ARBA00023163"/>
    </source>
</evidence>
<dbReference type="InterPro" id="IPR006447">
    <property type="entry name" value="Myb_dom_plants"/>
</dbReference>
<dbReference type="PANTHER" id="PTHR44042">
    <property type="entry name" value="DUPLICATED HOMEODOMAIN-LIKE SUPERFAMILY PROTEIN-RELATED"/>
    <property type="match status" value="1"/>
</dbReference>
<dbReference type="InterPro" id="IPR017930">
    <property type="entry name" value="Myb_dom"/>
</dbReference>
<evidence type="ECO:0000256" key="1">
    <source>
        <dbReference type="ARBA" id="ARBA00004123"/>
    </source>
</evidence>